<keyword evidence="4" id="KW-1185">Reference proteome</keyword>
<dbReference type="InterPro" id="IPR002872">
    <property type="entry name" value="Proline_DH_dom"/>
</dbReference>
<dbReference type="EMBL" id="BAAFSF010000001">
    <property type="protein sequence ID" value="GAB1250948.1"/>
    <property type="molecule type" value="Genomic_DNA"/>
</dbReference>
<gene>
    <name evidence="3" type="ORF">Tsumi_00520</name>
</gene>
<feature type="domain" description="Proline dehydrogenase" evidence="2">
    <location>
        <begin position="70"/>
        <end position="361"/>
    </location>
</feature>
<sequence length="387" mass="45302">MQLIDFNDTATAFELRTNCDLRRAAWRFRIMSNRLIRFAHKLHLPIAWIVNPTLYSHFVPGKTLDDSIPRLNELREQDVKATMYYSAEASRNEEERVLIYSEMVNSVRFASDHRNLISHAIFKPGGLVPLNTLVRYAEQPDSLSEDEKEEITLFYNRFMELCRLAYDLDMPILVDAQYHAYQAVIDRFTEEAMQHFNQHRTIVYTTLQMYKKDRLEYLKHLLDKAEKEDLKIGIKLVRGAYLQAERKRAREKGYSSPICDTKEDTDQQYNEALRFIVAHLDRFSLVCGTHNEQSCQLLAQLMEQNEIAPGDPRIVFAQLYGMSDHVSFNLADTGYNVTKYAPYGTVRKVAPYLMRRIEECASGCTQIRYQRSLIQKELKRRRAENEA</sequence>
<dbReference type="RefSeq" id="WP_411914776.1">
    <property type="nucleotide sequence ID" value="NZ_BAAFSF010000001.1"/>
</dbReference>
<dbReference type="PANTHER" id="PTHR13914">
    <property type="entry name" value="PROLINE OXIDASE"/>
    <property type="match status" value="1"/>
</dbReference>
<evidence type="ECO:0000313" key="4">
    <source>
        <dbReference type="Proteomes" id="UP001628220"/>
    </source>
</evidence>
<dbReference type="Gene3D" id="3.20.20.220">
    <property type="match status" value="1"/>
</dbReference>
<evidence type="ECO:0000256" key="1">
    <source>
        <dbReference type="ARBA" id="ARBA00023002"/>
    </source>
</evidence>
<reference evidence="3 4" key="1">
    <citation type="journal article" date="2025" name="Int. J. Syst. Evol. Microbiol.">
        <title>Desulfovibrio falkowii sp. nov., Porphyromonas miyakawae sp. nov., Mediterraneibacter flintii sp. nov. and Owariibacterium komagatae gen. nov., sp. nov., isolated from human faeces.</title>
        <authorList>
            <person name="Hamaguchi T."/>
            <person name="Ohara M."/>
            <person name="Hisatomi A."/>
            <person name="Sekiguchi K."/>
            <person name="Takeda J.I."/>
            <person name="Ueyama J."/>
            <person name="Ito M."/>
            <person name="Nishiwaki H."/>
            <person name="Ogi T."/>
            <person name="Hirayama M."/>
            <person name="Ohkuma M."/>
            <person name="Sakamoto M."/>
            <person name="Ohno K."/>
        </authorList>
    </citation>
    <scope>NUCLEOTIDE SEQUENCE [LARGE SCALE GENOMIC DNA]</scope>
    <source>
        <strain evidence="3 4">13CB11C</strain>
    </source>
</reference>
<evidence type="ECO:0000313" key="3">
    <source>
        <dbReference type="EMBL" id="GAB1250948.1"/>
    </source>
</evidence>
<dbReference type="Pfam" id="PF01619">
    <property type="entry name" value="Pro_dh"/>
    <property type="match status" value="1"/>
</dbReference>
<dbReference type="InterPro" id="IPR015659">
    <property type="entry name" value="Proline_oxidase"/>
</dbReference>
<accession>A0ABQ0DZV3</accession>
<dbReference type="Proteomes" id="UP001628220">
    <property type="component" value="Unassembled WGS sequence"/>
</dbReference>
<dbReference type="InterPro" id="IPR029041">
    <property type="entry name" value="FAD-linked_oxidoreductase-like"/>
</dbReference>
<comment type="caution">
    <text evidence="3">The sequence shown here is derived from an EMBL/GenBank/DDBJ whole genome shotgun (WGS) entry which is preliminary data.</text>
</comment>
<evidence type="ECO:0000259" key="2">
    <source>
        <dbReference type="Pfam" id="PF01619"/>
    </source>
</evidence>
<name>A0ABQ0DZV3_9PORP</name>
<protein>
    <submittedName>
        <fullName evidence="3">Proline dehydrogenase family protein</fullName>
    </submittedName>
</protein>
<dbReference type="SUPFAM" id="SSF51730">
    <property type="entry name" value="FAD-linked oxidoreductase"/>
    <property type="match status" value="1"/>
</dbReference>
<dbReference type="PANTHER" id="PTHR13914:SF0">
    <property type="entry name" value="PROLINE DEHYDROGENASE 1, MITOCHONDRIAL"/>
    <property type="match status" value="1"/>
</dbReference>
<organism evidence="3 4">
    <name type="scientific">Porphyromonas miyakawae</name>
    <dbReference type="NCBI Taxonomy" id="3137470"/>
    <lineage>
        <taxon>Bacteria</taxon>
        <taxon>Pseudomonadati</taxon>
        <taxon>Bacteroidota</taxon>
        <taxon>Bacteroidia</taxon>
        <taxon>Bacteroidales</taxon>
        <taxon>Porphyromonadaceae</taxon>
        <taxon>Porphyromonas</taxon>
    </lineage>
</organism>
<proteinExistence type="predicted"/>
<keyword evidence="1" id="KW-0560">Oxidoreductase</keyword>